<evidence type="ECO:0000259" key="10">
    <source>
        <dbReference type="Pfam" id="PF20560"/>
    </source>
</evidence>
<keyword evidence="11" id="KW-0282">Flagellum</keyword>
<dbReference type="InterPro" id="IPR046786">
    <property type="entry name" value="MotA_N"/>
</dbReference>
<proteinExistence type="inferred from homology"/>
<keyword evidence="6 8" id="KW-0472">Membrane</keyword>
<dbReference type="Pfam" id="PF01618">
    <property type="entry name" value="MotA_ExbB"/>
    <property type="match status" value="1"/>
</dbReference>
<dbReference type="EMBL" id="PQAP01000194">
    <property type="protein sequence ID" value="PWB68632.1"/>
    <property type="molecule type" value="Genomic_DNA"/>
</dbReference>
<dbReference type="GO" id="GO:0071978">
    <property type="term" value="P:bacterial-type flagellum-dependent swarming motility"/>
    <property type="evidence" value="ECO:0007669"/>
    <property type="project" value="InterPro"/>
</dbReference>
<dbReference type="AlphaFoldDB" id="A0A855X3T4"/>
<feature type="transmembrane region" description="Helical" evidence="8">
    <location>
        <begin position="181"/>
        <end position="201"/>
    </location>
</feature>
<accession>A0A855X3T4</accession>
<evidence type="ECO:0000313" key="11">
    <source>
        <dbReference type="EMBL" id="PWB68632.1"/>
    </source>
</evidence>
<dbReference type="NCBIfam" id="NF006583">
    <property type="entry name" value="PRK09109.1"/>
    <property type="match status" value="1"/>
</dbReference>
<keyword evidence="4" id="KW-0283">Flagellar rotation</keyword>
<dbReference type="Proteomes" id="UP000250918">
    <property type="component" value="Unassembled WGS sequence"/>
</dbReference>
<evidence type="ECO:0000313" key="12">
    <source>
        <dbReference type="Proteomes" id="UP000250918"/>
    </source>
</evidence>
<feature type="domain" description="MotA/TolQ/ExbB proton channel" evidence="9">
    <location>
        <begin position="101"/>
        <end position="219"/>
    </location>
</feature>
<evidence type="ECO:0000256" key="4">
    <source>
        <dbReference type="ARBA" id="ARBA00022779"/>
    </source>
</evidence>
<keyword evidence="11" id="KW-0966">Cell projection</keyword>
<evidence type="ECO:0000256" key="7">
    <source>
        <dbReference type="RuleBase" id="RU004057"/>
    </source>
</evidence>
<evidence type="ECO:0000256" key="5">
    <source>
        <dbReference type="ARBA" id="ARBA00022989"/>
    </source>
</evidence>
<gene>
    <name evidence="11" type="ORF">C3F09_11195</name>
</gene>
<dbReference type="GO" id="GO:0005886">
    <property type="term" value="C:plasma membrane"/>
    <property type="evidence" value="ECO:0007669"/>
    <property type="project" value="UniProtKB-SubCell"/>
</dbReference>
<feature type="non-terminal residue" evidence="11">
    <location>
        <position position="239"/>
    </location>
</feature>
<evidence type="ECO:0000256" key="6">
    <source>
        <dbReference type="ARBA" id="ARBA00023136"/>
    </source>
</evidence>
<dbReference type="PANTHER" id="PTHR30433">
    <property type="entry name" value="CHEMOTAXIS PROTEIN MOTA"/>
    <property type="match status" value="1"/>
</dbReference>
<evidence type="ECO:0000259" key="9">
    <source>
        <dbReference type="Pfam" id="PF01618"/>
    </source>
</evidence>
<keyword evidence="5 8" id="KW-1133">Transmembrane helix</keyword>
<dbReference type="InterPro" id="IPR047055">
    <property type="entry name" value="MotA-like"/>
</dbReference>
<keyword evidence="7" id="KW-0813">Transport</keyword>
<sequence length="239" mass="25973">MDIATIFGLILAFGAVLTSFRIEGGDIGALFIFAPMMIVIGGTLGATIVTTSFDTVRQVPSYLRLAFSGTSRPVTEAIDTIVRLAEKARREGILGLEKDVQQFDDPFFKKALQLVIDGTEVTSLREILQTEMAYIEERHRRGIIFFQKAGGFAPTLGILGTVLGLVHTLSNTSDASKMATAIAGAFIATLWGVGLANLFFLPMSDKLKLRHDEEMAHLELVTEGLVAIQSGENPRNIRT</sequence>
<dbReference type="GO" id="GO:0015031">
    <property type="term" value="P:protein transport"/>
    <property type="evidence" value="ECO:0007669"/>
    <property type="project" value="UniProtKB-KW"/>
</dbReference>
<keyword evidence="3 8" id="KW-0812">Transmembrane</keyword>
<protein>
    <submittedName>
        <fullName evidence="11">Flagellar motor protein</fullName>
    </submittedName>
</protein>
<dbReference type="InterPro" id="IPR002898">
    <property type="entry name" value="MotA_ExbB_proton_chnl"/>
</dbReference>
<keyword evidence="2" id="KW-1003">Cell membrane</keyword>
<evidence type="ECO:0000256" key="3">
    <source>
        <dbReference type="ARBA" id="ARBA00022692"/>
    </source>
</evidence>
<dbReference type="GO" id="GO:0006935">
    <property type="term" value="P:chemotaxis"/>
    <property type="evidence" value="ECO:0007669"/>
    <property type="project" value="InterPro"/>
</dbReference>
<evidence type="ECO:0000256" key="1">
    <source>
        <dbReference type="ARBA" id="ARBA00004651"/>
    </source>
</evidence>
<evidence type="ECO:0000256" key="8">
    <source>
        <dbReference type="SAM" id="Phobius"/>
    </source>
</evidence>
<feature type="domain" description="Motility protein A N-terminal" evidence="10">
    <location>
        <begin position="6"/>
        <end position="92"/>
    </location>
</feature>
<feature type="transmembrane region" description="Helical" evidence="8">
    <location>
        <begin position="28"/>
        <end position="49"/>
    </location>
</feature>
<dbReference type="Pfam" id="PF20560">
    <property type="entry name" value="MotA_N"/>
    <property type="match status" value="1"/>
</dbReference>
<organism evidence="11 12">
    <name type="scientific">candidate division GN15 bacterium</name>
    <dbReference type="NCBI Taxonomy" id="2072418"/>
    <lineage>
        <taxon>Bacteria</taxon>
        <taxon>candidate division GN15</taxon>
    </lineage>
</organism>
<feature type="transmembrane region" description="Helical" evidence="8">
    <location>
        <begin position="149"/>
        <end position="169"/>
    </location>
</feature>
<keyword evidence="7" id="KW-0653">Protein transport</keyword>
<name>A0A855X3T4_9BACT</name>
<evidence type="ECO:0000256" key="2">
    <source>
        <dbReference type="ARBA" id="ARBA00022475"/>
    </source>
</evidence>
<reference evidence="11 12" key="1">
    <citation type="journal article" date="2018" name="ISME J.">
        <title>A methanotrophic archaeon couples anaerobic oxidation of methane to Fe(III) reduction.</title>
        <authorList>
            <person name="Cai C."/>
            <person name="Leu A.O."/>
            <person name="Xie G.J."/>
            <person name="Guo J."/>
            <person name="Feng Y."/>
            <person name="Zhao J.X."/>
            <person name="Tyson G.W."/>
            <person name="Yuan Z."/>
            <person name="Hu S."/>
        </authorList>
    </citation>
    <scope>NUCLEOTIDE SEQUENCE [LARGE SCALE GENOMIC DNA]</scope>
    <source>
        <strain evidence="11">FeB_12</strain>
    </source>
</reference>
<comment type="caution">
    <text evidence="11">The sequence shown here is derived from an EMBL/GenBank/DDBJ whole genome shotgun (WGS) entry which is preliminary data.</text>
</comment>
<comment type="subcellular location">
    <subcellularLocation>
        <location evidence="1">Cell membrane</location>
        <topology evidence="1">Multi-pass membrane protein</topology>
    </subcellularLocation>
    <subcellularLocation>
        <location evidence="7">Membrane</location>
        <topology evidence="7">Multi-pass membrane protein</topology>
    </subcellularLocation>
</comment>
<keyword evidence="11" id="KW-0969">Cilium</keyword>
<comment type="similarity">
    <text evidence="7">Belongs to the exbB/tolQ family.</text>
</comment>